<evidence type="ECO:0000256" key="6">
    <source>
        <dbReference type="PROSITE-ProRule" id="PRU00169"/>
    </source>
</evidence>
<dbReference type="InterPro" id="IPR039420">
    <property type="entry name" value="WalR-like"/>
</dbReference>
<dbReference type="GO" id="GO:0006355">
    <property type="term" value="P:regulation of DNA-templated transcription"/>
    <property type="evidence" value="ECO:0007669"/>
    <property type="project" value="TreeGrafter"/>
</dbReference>
<reference evidence="8 9" key="1">
    <citation type="submission" date="2020-11" db="EMBL/GenBank/DDBJ databases">
        <title>Carbohydrate-dependent, anaerobic sulfur respiration: A novel catabolism in halophilic archaea.</title>
        <authorList>
            <person name="Sorokin D.Y."/>
            <person name="Messina E."/>
            <person name="Smedile F."/>
            <person name="La Cono V."/>
            <person name="Hallsworth J.E."/>
            <person name="Yakimov M.M."/>
        </authorList>
    </citation>
    <scope>NUCLEOTIDE SEQUENCE [LARGE SCALE GENOMIC DNA]</scope>
    <source>
        <strain evidence="8 9">HSR-Est</strain>
    </source>
</reference>
<keyword evidence="1 6" id="KW-0597">Phosphoprotein</keyword>
<evidence type="ECO:0000259" key="7">
    <source>
        <dbReference type="PROSITE" id="PS50110"/>
    </source>
</evidence>
<evidence type="ECO:0000313" key="8">
    <source>
        <dbReference type="EMBL" id="QSG15497.1"/>
    </source>
</evidence>
<keyword evidence="5" id="KW-0804">Transcription</keyword>
<name>A0A897NRS6_9EURY</name>
<evidence type="ECO:0000256" key="3">
    <source>
        <dbReference type="ARBA" id="ARBA00023015"/>
    </source>
</evidence>
<dbReference type="PANTHER" id="PTHR48111">
    <property type="entry name" value="REGULATOR OF RPOS"/>
    <property type="match status" value="1"/>
</dbReference>
<dbReference type="InterPro" id="IPR011006">
    <property type="entry name" value="CheY-like_superfamily"/>
</dbReference>
<sequence length="199" mass="22593">MSSGDTQTVLVVDDEPDVADAYAAQLREQYTVRTAYSGQKALDAIDETIDVVLLDRRMPEMSGDEVLRTLRSDGIETRVAMVTAVDPDFDIIEMPFDDYLTKPVSRSELFETVRRLLTCAKYDEQFQQFYSLTSKLATLQANKSQSTLAESEEYAELTERREAVREHLDETLSEFNDDAFAAMFRELNPSPPLPDEVIE</sequence>
<dbReference type="RefSeq" id="WP_229120766.1">
    <property type="nucleotide sequence ID" value="NZ_CP064791.1"/>
</dbReference>
<organism evidence="8 9">
    <name type="scientific">Halapricum desulfuricans</name>
    <dbReference type="NCBI Taxonomy" id="2841257"/>
    <lineage>
        <taxon>Archaea</taxon>
        <taxon>Methanobacteriati</taxon>
        <taxon>Methanobacteriota</taxon>
        <taxon>Stenosarchaea group</taxon>
        <taxon>Halobacteria</taxon>
        <taxon>Halobacteriales</taxon>
        <taxon>Haloarculaceae</taxon>
        <taxon>Halapricum</taxon>
    </lineage>
</organism>
<dbReference type="GO" id="GO:0000156">
    <property type="term" value="F:phosphorelay response regulator activity"/>
    <property type="evidence" value="ECO:0007669"/>
    <property type="project" value="TreeGrafter"/>
</dbReference>
<feature type="domain" description="Response regulatory" evidence="7">
    <location>
        <begin position="8"/>
        <end position="117"/>
    </location>
</feature>
<evidence type="ECO:0000256" key="4">
    <source>
        <dbReference type="ARBA" id="ARBA00023125"/>
    </source>
</evidence>
<dbReference type="InterPro" id="IPR013971">
    <property type="entry name" value="HalX_domain"/>
</dbReference>
<keyword evidence="3" id="KW-0805">Transcription regulation</keyword>
<dbReference type="CDD" id="cd17574">
    <property type="entry name" value="REC_OmpR"/>
    <property type="match status" value="1"/>
</dbReference>
<dbReference type="GO" id="GO:0000976">
    <property type="term" value="F:transcription cis-regulatory region binding"/>
    <property type="evidence" value="ECO:0007669"/>
    <property type="project" value="TreeGrafter"/>
</dbReference>
<feature type="modified residue" description="4-aspartylphosphate" evidence="6">
    <location>
        <position position="55"/>
    </location>
</feature>
<evidence type="ECO:0000313" key="9">
    <source>
        <dbReference type="Proteomes" id="UP000663292"/>
    </source>
</evidence>
<dbReference type="AlphaFoldDB" id="A0A897NRS6"/>
<evidence type="ECO:0000256" key="1">
    <source>
        <dbReference type="ARBA" id="ARBA00022553"/>
    </source>
</evidence>
<keyword evidence="2" id="KW-0902">Two-component regulatory system</keyword>
<dbReference type="PANTHER" id="PTHR48111:SF1">
    <property type="entry name" value="TWO-COMPONENT RESPONSE REGULATOR ORR33"/>
    <property type="match status" value="1"/>
</dbReference>
<dbReference type="Gene3D" id="3.40.50.2300">
    <property type="match status" value="1"/>
</dbReference>
<proteinExistence type="predicted"/>
<keyword evidence="9" id="KW-1185">Reference proteome</keyword>
<dbReference type="GO" id="GO:0005829">
    <property type="term" value="C:cytosol"/>
    <property type="evidence" value="ECO:0007669"/>
    <property type="project" value="TreeGrafter"/>
</dbReference>
<keyword evidence="4" id="KW-0238">DNA-binding</keyword>
<evidence type="ECO:0000256" key="2">
    <source>
        <dbReference type="ARBA" id="ARBA00023012"/>
    </source>
</evidence>
<dbReference type="Pfam" id="PF08663">
    <property type="entry name" value="HalX"/>
    <property type="match status" value="1"/>
</dbReference>
<dbReference type="SMART" id="SM00448">
    <property type="entry name" value="REC"/>
    <property type="match status" value="1"/>
</dbReference>
<dbReference type="PROSITE" id="PS50110">
    <property type="entry name" value="RESPONSE_REGULATORY"/>
    <property type="match status" value="1"/>
</dbReference>
<gene>
    <name evidence="8" type="primary">cheY7</name>
    <name evidence="8" type="ORF">HSEST_1978</name>
</gene>
<dbReference type="GeneID" id="68858613"/>
<dbReference type="InterPro" id="IPR001789">
    <property type="entry name" value="Sig_transdc_resp-reg_receiver"/>
</dbReference>
<dbReference type="Pfam" id="PF00072">
    <property type="entry name" value="Response_reg"/>
    <property type="match status" value="1"/>
</dbReference>
<accession>A0A897NRS6</accession>
<dbReference type="Proteomes" id="UP000663292">
    <property type="component" value="Chromosome"/>
</dbReference>
<evidence type="ECO:0000256" key="5">
    <source>
        <dbReference type="ARBA" id="ARBA00023163"/>
    </source>
</evidence>
<dbReference type="EMBL" id="CP064791">
    <property type="protein sequence ID" value="QSG15497.1"/>
    <property type="molecule type" value="Genomic_DNA"/>
</dbReference>
<dbReference type="GO" id="GO:0032993">
    <property type="term" value="C:protein-DNA complex"/>
    <property type="evidence" value="ECO:0007669"/>
    <property type="project" value="TreeGrafter"/>
</dbReference>
<protein>
    <submittedName>
        <fullName evidence="8">Rec domain</fullName>
    </submittedName>
</protein>
<dbReference type="SUPFAM" id="SSF52172">
    <property type="entry name" value="CheY-like"/>
    <property type="match status" value="1"/>
</dbReference>